<dbReference type="GO" id="GO:0031106">
    <property type="term" value="P:septin ring organization"/>
    <property type="evidence" value="ECO:0007669"/>
    <property type="project" value="TreeGrafter"/>
</dbReference>
<dbReference type="SMART" id="SM00233">
    <property type="entry name" value="PH"/>
    <property type="match status" value="1"/>
</dbReference>
<dbReference type="PANTHER" id="PTHR21538">
    <property type="entry name" value="ANILLIN/RHOTEKIN RTKN"/>
    <property type="match status" value="1"/>
</dbReference>
<proteinExistence type="predicted"/>
<dbReference type="Proteomes" id="UP001152747">
    <property type="component" value="Unassembled WGS sequence"/>
</dbReference>
<dbReference type="InterPro" id="IPR011993">
    <property type="entry name" value="PH-like_dom_sf"/>
</dbReference>
<feature type="domain" description="PH" evidence="2">
    <location>
        <begin position="979"/>
        <end position="1102"/>
    </location>
</feature>
<organism evidence="3 4">
    <name type="scientific">Caenorhabditis angaria</name>
    <dbReference type="NCBI Taxonomy" id="860376"/>
    <lineage>
        <taxon>Eukaryota</taxon>
        <taxon>Metazoa</taxon>
        <taxon>Ecdysozoa</taxon>
        <taxon>Nematoda</taxon>
        <taxon>Chromadorea</taxon>
        <taxon>Rhabditida</taxon>
        <taxon>Rhabditina</taxon>
        <taxon>Rhabditomorpha</taxon>
        <taxon>Rhabditoidea</taxon>
        <taxon>Rhabditidae</taxon>
        <taxon>Peloderinae</taxon>
        <taxon>Caenorhabditis</taxon>
    </lineage>
</organism>
<feature type="region of interest" description="Disordered" evidence="1">
    <location>
        <begin position="421"/>
        <end position="445"/>
    </location>
</feature>
<dbReference type="OrthoDB" id="5915976at2759"/>
<comment type="caution">
    <text evidence="3">The sequence shown here is derived from an EMBL/GenBank/DDBJ whole genome shotgun (WGS) entry which is preliminary data.</text>
</comment>
<dbReference type="EMBL" id="CANHGI010000003">
    <property type="protein sequence ID" value="CAI5446434.1"/>
    <property type="molecule type" value="Genomic_DNA"/>
</dbReference>
<feature type="region of interest" description="Disordered" evidence="1">
    <location>
        <begin position="338"/>
        <end position="358"/>
    </location>
</feature>
<dbReference type="InterPro" id="IPR037840">
    <property type="entry name" value="PH_Anillin"/>
</dbReference>
<protein>
    <recommendedName>
        <fullName evidence="2">PH domain-containing protein</fullName>
    </recommendedName>
</protein>
<dbReference type="CDD" id="cd01263">
    <property type="entry name" value="PH_anillin"/>
    <property type="match status" value="1"/>
</dbReference>
<name>A0A9P1IJ32_9PELO</name>
<dbReference type="Pfam" id="PF00169">
    <property type="entry name" value="PH"/>
    <property type="match status" value="1"/>
</dbReference>
<evidence type="ECO:0000256" key="1">
    <source>
        <dbReference type="SAM" id="MobiDB-lite"/>
    </source>
</evidence>
<feature type="compositionally biased region" description="Low complexity" evidence="1">
    <location>
        <begin position="341"/>
        <end position="357"/>
    </location>
</feature>
<dbReference type="SUPFAM" id="SSF50729">
    <property type="entry name" value="PH domain-like"/>
    <property type="match status" value="1"/>
</dbReference>
<gene>
    <name evidence="3" type="ORF">CAMP_LOCUS9071</name>
</gene>
<evidence type="ECO:0000259" key="2">
    <source>
        <dbReference type="PROSITE" id="PS50003"/>
    </source>
</evidence>
<dbReference type="PANTHER" id="PTHR21538:SF11">
    <property type="entry name" value="ANILLIN-LIKE PROTEIN 1"/>
    <property type="match status" value="1"/>
</dbReference>
<feature type="compositionally biased region" description="Polar residues" evidence="1">
    <location>
        <begin position="393"/>
        <end position="402"/>
    </location>
</feature>
<keyword evidence="4" id="KW-1185">Reference proteome</keyword>
<dbReference type="GO" id="GO:0005826">
    <property type="term" value="C:actomyosin contractile ring"/>
    <property type="evidence" value="ECO:0007669"/>
    <property type="project" value="TreeGrafter"/>
</dbReference>
<dbReference type="GO" id="GO:0000281">
    <property type="term" value="P:mitotic cytokinesis"/>
    <property type="evidence" value="ECO:0007669"/>
    <property type="project" value="TreeGrafter"/>
</dbReference>
<feature type="region of interest" description="Disordered" evidence="1">
    <location>
        <begin position="383"/>
        <end position="402"/>
    </location>
</feature>
<dbReference type="InterPro" id="IPR051364">
    <property type="entry name" value="Cytokinesis/Rho-signaling"/>
</dbReference>
<dbReference type="AlphaFoldDB" id="A0A9P1IJ32"/>
<dbReference type="InterPro" id="IPR012966">
    <property type="entry name" value="AHD"/>
</dbReference>
<dbReference type="InterPro" id="IPR001849">
    <property type="entry name" value="PH_domain"/>
</dbReference>
<evidence type="ECO:0000313" key="3">
    <source>
        <dbReference type="EMBL" id="CAI5446434.1"/>
    </source>
</evidence>
<sequence length="1112" mass="123577">MIVHQEQEFLQISVHTSMDDDQVNAVMERIRARQMQLSASTIETIEETKENVVEDVKPSITAAPRTFGSPSKVNIIQAAKPKEESPIKSITPKAEQTSARKARFSALAAELDDFEVDFQNQYNKPKEAYMKGRSPRMSIGETRTSVLCTPAGNAAMRSPNVAGGATKSATNIKIEPQSSPRSVEVAREETKTIKFAHPIVNVNYLPNESSLLSGRSSVNDSVSTVLGGSAEMMNVTTSSLSTTTNDLSINHHITVENTLINAQSCENRDAIIRERTMALNDMTNEEYGAHTFMRKKPTPPIQQEVEDANTPTKQSIHVLVSSPKPFSKYVGNTKFSPVHFTPQSTSSPLPKSSKSEPCAVLSPAKTAALENACARVRRQELEERIRGEKNKSPGFSTRQPIVNTPHVHLTPHQKNLFMKQEEEEKKSSLATSASKLPGGVQTQWRGQHNTPVVQGARADEKTAGADVFGAGASKLKNLKSRWEFSSATGTPIHPDASEDSLIATAIKMKETAIPQKVGASRNLGKNMSIGAGSTASIGKQFVAEEEDFLNQNEEEPFIDDVSEDEIAETDASRIIDQAFDFMDRGSKMGGATPSPYRPPAPLAQFDESPLKQQKIDVIEEEESVPMGENEEEEEEIVAAGDNATKRQQHIEVIEESWSERKNDTDSRLPYTVSFYRKIQKEHNAKSDFTPIQPSAPPCSSNAQNFGSPKMLRGLTDESIAVGMAGRIVETENQAKERIKKAIKIEDEHISQAKRAIGMCRQTPRFRGSREEVELQRALLVAIERQRALLAEFERLKRDGPIIYDGPRGRIDIGTLEVTISREFLQQCLTAVMKPADLYYFVAVLKCGEQVEVTQLQTSDDAINKNGSLEFASSLKLSELPSDFKAVVEFYGQKCQRESITHEAKFNLGKGTLKTKTDKNATLPSSSYYSSDTSFRLLGSFEFDASSIDKNEYQLSHAIFPLDGRARMKRVSKRAIEGSDVEYRGFLSMYQRTKEGLGSWTRYWCVLSEGQMKFWRHPEDERSKSLLVSIDLATCIGRDGASTVNEVCPYPNSFHIGVWVSKEAYANETITSVNQIEKLRVMLAADTPSDLQKWLSAINCCSRQLYVWRYPLF</sequence>
<dbReference type="GO" id="GO:0000915">
    <property type="term" value="P:actomyosin contractile ring assembly"/>
    <property type="evidence" value="ECO:0007669"/>
    <property type="project" value="TreeGrafter"/>
</dbReference>
<dbReference type="Gene3D" id="2.30.29.30">
    <property type="entry name" value="Pleckstrin-homology domain (PH domain)/Phosphotyrosine-binding domain (PTB)"/>
    <property type="match status" value="1"/>
</dbReference>
<reference evidence="3" key="1">
    <citation type="submission" date="2022-11" db="EMBL/GenBank/DDBJ databases">
        <authorList>
            <person name="Kikuchi T."/>
        </authorList>
    </citation>
    <scope>NUCLEOTIDE SEQUENCE</scope>
    <source>
        <strain evidence="3">PS1010</strain>
    </source>
</reference>
<accession>A0A9P1IJ32</accession>
<dbReference type="PROSITE" id="PS50003">
    <property type="entry name" value="PH_DOMAIN"/>
    <property type="match status" value="1"/>
</dbReference>
<evidence type="ECO:0000313" key="4">
    <source>
        <dbReference type="Proteomes" id="UP001152747"/>
    </source>
</evidence>
<dbReference type="Pfam" id="PF08174">
    <property type="entry name" value="Anillin"/>
    <property type="match status" value="1"/>
</dbReference>